<proteinExistence type="predicted"/>
<dbReference type="EMBL" id="CABM01000016">
    <property type="protein sequence ID" value="CBH95936.1"/>
    <property type="molecule type" value="Genomic_DNA"/>
</dbReference>
<reference evidence="1" key="1">
    <citation type="submission" date="2009-10" db="EMBL/GenBank/DDBJ databases">
        <title>Diversity of trophic interactions inside an arsenic-rich microbial ecosystem.</title>
        <authorList>
            <person name="Bertin P.N."/>
            <person name="Heinrich-Salmeron A."/>
            <person name="Pelletier E."/>
            <person name="Goulhen-Chollet F."/>
            <person name="Arsene-Ploetze F."/>
            <person name="Gallien S."/>
            <person name="Calteau A."/>
            <person name="Vallenet D."/>
            <person name="Casiot C."/>
            <person name="Chane-Woon-Ming B."/>
            <person name="Giloteaux L."/>
            <person name="Barakat M."/>
            <person name="Bonnefoy V."/>
            <person name="Bruneel O."/>
            <person name="Chandler M."/>
            <person name="Cleiss J."/>
            <person name="Duran R."/>
            <person name="Elbaz-Poulichet F."/>
            <person name="Fonknechten N."/>
            <person name="Lauga B."/>
            <person name="Mornico D."/>
            <person name="Ortet P."/>
            <person name="Schaeffer C."/>
            <person name="Siguier P."/>
            <person name="Alexander Thil Smith A."/>
            <person name="Van Dorsselaer A."/>
            <person name="Weissenbach J."/>
            <person name="Medigue C."/>
            <person name="Le Paslier D."/>
        </authorList>
    </citation>
    <scope>NUCLEOTIDE SEQUENCE</scope>
</reference>
<evidence type="ECO:0000313" key="1">
    <source>
        <dbReference type="EMBL" id="CBH95936.1"/>
    </source>
</evidence>
<gene>
    <name evidence="1" type="ORF">CARN2_0924</name>
</gene>
<dbReference type="InterPro" id="IPR036465">
    <property type="entry name" value="vWFA_dom_sf"/>
</dbReference>
<protein>
    <submittedName>
        <fullName evidence="1">Uncharacterized protein</fullName>
    </submittedName>
</protein>
<sequence length="1159" mass="117730">MKTRIRNTITLSVSLALMLTPWATLPTDAGTTTTSTQPRPQIVIAIGNSQSMDGDLSGAIMTGSGQLSSGLTSLYNSSSPVNYTVPSGFTPPLTPTSTASAPYTVNQNGTLYDNGASRLNVAKAGIASVLSQYLPSMDFALEDYSTGDSSLYTTWVYYMSPQSGGFQFSNTQTSGNRYVVNPCYQYSSASSSVKSYCTSIANAGLYTSGKLANNQYMQIGSSSDDSSINDVLYSNGNSGLFDTYNGPNPATPYPPNFSLANYESGSIFVSYNSSAPNNGAFGTSPTNAGYVPYSPQVMYAQRGFGYYVQSLSATTGNQAVSMTNLGSNPSSSALTTAMSSFSKKLAPETSNTSSSEIKALAYQSPLAGLVNGAGSTLKNLTASCAGQYVILVTDGLPTLDLQSNAWPPLGSAAGQGYGVNAAFYGIAGNSAYGINNDTGNTGGPVGALDAPNTNDQALIDTIASIQALASKGIKTYVVGLGAGVDSTANPAAYAALNAMAIAGGTGQEYPANNVPAFNAALSSIAGQIFSSIAVSAPVAPTSITGGSLIYTATSNNVPGAIAGHIQAYGTVALPSSSASAPVGTASGAAVWDAGAPSLMPAATRQTALFSTTATSSGAGPGSGTIDTLQNIGNNSSSPNYSPGAFYSPGTFALSANTCVPNISTILAYTFDPSFNTAGDSTPNISGLGFPSGVAGCSYLAGRQLNWMLGGLSPNDHVQYLGPPGNANLLGIGGYVPFARNNSGREKLVLLTSNDGFLYAVDAATGKLVWGWMPRSFLANLQYYTSFQTGQYFDGAFTTTDAADTSTSPQASDWASYVVGAAGGGAYHYALKLSSNGSSTATSAPTPSAQTWGINVAGGSSPQEQAPIIVTVGGMQYAVFVVNTTTGSGSSAATKSTLYEVNVATGQPATGTALSSWLTALPSGTYVNSSLTYVPTTGTLWFGDNNGGVWSLNISGSAPSDAGNATQVATTSPAAAINYVGYTEISGLPYVWAATASEITTFALSGGSSNILWASSGTSGYQPNSSGTLTAVSSTTVMPLQSGGQISAAPVLVNGVLVVPVYVPPSGSTCGAGTGFYDLFDLLTGNLPKITITYKNNAVTNGVIALGAGIPLSPAVYVTPTGTVIYPGSSTPPNTTTPNSISPIQFGGNVMNKPIAWRQY</sequence>
<dbReference type="AlphaFoldDB" id="E6PLY4"/>
<dbReference type="Gene3D" id="3.40.50.410">
    <property type="entry name" value="von Willebrand factor, type A domain"/>
    <property type="match status" value="1"/>
</dbReference>
<name>E6PLY4_9ZZZZ</name>
<comment type="caution">
    <text evidence="1">The sequence shown here is derived from an EMBL/GenBank/DDBJ whole genome shotgun (WGS) entry which is preliminary data.</text>
</comment>
<organism evidence="1">
    <name type="scientific">mine drainage metagenome</name>
    <dbReference type="NCBI Taxonomy" id="410659"/>
    <lineage>
        <taxon>unclassified sequences</taxon>
        <taxon>metagenomes</taxon>
        <taxon>ecological metagenomes</taxon>
    </lineage>
</organism>
<accession>E6PLY4</accession>